<sequence>MPELDLNGVRLLPGHLDAKAQAALVGTVRRICAAAPLMQHVTPRGQPLSVRMTAAGQVGWISDRQGYRYAARHPGGTDWPPIPDLLLRLWADLLPEARAPECCLVNFYGEGARMGLHQDRDEADLSQPVLSVSLGDDGLFRVGGTARGGKTRSVWLKSGDVAILQGAGRLAYHGVDRIRFGSSPLLAQGGRLNLTLRVVT</sequence>
<dbReference type="InterPro" id="IPR004574">
    <property type="entry name" value="Alkb"/>
</dbReference>
<dbReference type="PANTHER" id="PTHR16557:SF2">
    <property type="entry name" value="NUCLEIC ACID DIOXYGENASE ALKBH1"/>
    <property type="match status" value="1"/>
</dbReference>
<dbReference type="GO" id="GO:0051213">
    <property type="term" value="F:dioxygenase activity"/>
    <property type="evidence" value="ECO:0007669"/>
    <property type="project" value="UniProtKB-KW"/>
</dbReference>
<comment type="caution">
    <text evidence="7">The sequence shown here is derived from an EMBL/GenBank/DDBJ whole genome shotgun (WGS) entry which is preliminary data.</text>
</comment>
<dbReference type="EMBL" id="JBFBVU010000024">
    <property type="protein sequence ID" value="MEV8468232.1"/>
    <property type="molecule type" value="Genomic_DNA"/>
</dbReference>
<keyword evidence="4" id="KW-0560">Oxidoreductase</keyword>
<protein>
    <submittedName>
        <fullName evidence="7">Alpha-ketoglutarate-dependent dioxygenase AlkB</fullName>
    </submittedName>
</protein>
<name>A0ABV3L9R5_9RHOB</name>
<evidence type="ECO:0000259" key="6">
    <source>
        <dbReference type="PROSITE" id="PS51471"/>
    </source>
</evidence>
<dbReference type="InterPro" id="IPR027450">
    <property type="entry name" value="AlkB-like"/>
</dbReference>
<dbReference type="PROSITE" id="PS51471">
    <property type="entry name" value="FE2OG_OXY"/>
    <property type="match status" value="1"/>
</dbReference>
<evidence type="ECO:0000256" key="3">
    <source>
        <dbReference type="ARBA" id="ARBA00022964"/>
    </source>
</evidence>
<proteinExistence type="predicted"/>
<dbReference type="RefSeq" id="WP_366194185.1">
    <property type="nucleotide sequence ID" value="NZ_JBFBVU010000024.1"/>
</dbReference>
<gene>
    <name evidence="7" type="ORF">AB0T83_15765</name>
</gene>
<comment type="cofactor">
    <cofactor evidence="1">
        <name>Fe(2+)</name>
        <dbReference type="ChEBI" id="CHEBI:29033"/>
    </cofactor>
</comment>
<accession>A0ABV3L9R5</accession>
<keyword evidence="3 7" id="KW-0223">Dioxygenase</keyword>
<dbReference type="InterPro" id="IPR005123">
    <property type="entry name" value="Oxoglu/Fe-dep_dioxygenase_dom"/>
</dbReference>
<evidence type="ECO:0000256" key="2">
    <source>
        <dbReference type="ARBA" id="ARBA00022723"/>
    </source>
</evidence>
<dbReference type="PANTHER" id="PTHR16557">
    <property type="entry name" value="ALKYLATED DNA REPAIR PROTEIN ALKB-RELATED"/>
    <property type="match status" value="1"/>
</dbReference>
<evidence type="ECO:0000313" key="8">
    <source>
        <dbReference type="Proteomes" id="UP001553161"/>
    </source>
</evidence>
<evidence type="ECO:0000256" key="5">
    <source>
        <dbReference type="ARBA" id="ARBA00023004"/>
    </source>
</evidence>
<evidence type="ECO:0000256" key="1">
    <source>
        <dbReference type="ARBA" id="ARBA00001954"/>
    </source>
</evidence>
<dbReference type="Pfam" id="PF13532">
    <property type="entry name" value="2OG-FeII_Oxy_2"/>
    <property type="match status" value="1"/>
</dbReference>
<keyword evidence="5" id="KW-0408">Iron</keyword>
<keyword evidence="2" id="KW-0479">Metal-binding</keyword>
<evidence type="ECO:0000256" key="4">
    <source>
        <dbReference type="ARBA" id="ARBA00023002"/>
    </source>
</evidence>
<organism evidence="7 8">
    <name type="scientific">Meridianimarinicoccus marinus</name>
    <dbReference type="NCBI Taxonomy" id="3231483"/>
    <lineage>
        <taxon>Bacteria</taxon>
        <taxon>Pseudomonadati</taxon>
        <taxon>Pseudomonadota</taxon>
        <taxon>Alphaproteobacteria</taxon>
        <taxon>Rhodobacterales</taxon>
        <taxon>Paracoccaceae</taxon>
        <taxon>Meridianimarinicoccus</taxon>
    </lineage>
</organism>
<dbReference type="Gene3D" id="2.60.120.590">
    <property type="entry name" value="Alpha-ketoglutarate-dependent dioxygenase AlkB-like"/>
    <property type="match status" value="1"/>
</dbReference>
<evidence type="ECO:0000313" key="7">
    <source>
        <dbReference type="EMBL" id="MEV8468232.1"/>
    </source>
</evidence>
<feature type="domain" description="Fe2OG dioxygenase" evidence="6">
    <location>
        <begin position="99"/>
        <end position="200"/>
    </location>
</feature>
<dbReference type="Proteomes" id="UP001553161">
    <property type="component" value="Unassembled WGS sequence"/>
</dbReference>
<dbReference type="SUPFAM" id="SSF51197">
    <property type="entry name" value="Clavaminate synthase-like"/>
    <property type="match status" value="1"/>
</dbReference>
<reference evidence="7 8" key="1">
    <citation type="submission" date="2024-07" db="EMBL/GenBank/DDBJ databases">
        <authorList>
            <person name="Kang M."/>
        </authorList>
    </citation>
    <scope>NUCLEOTIDE SEQUENCE [LARGE SCALE GENOMIC DNA]</scope>
    <source>
        <strain evidence="7 8">DFM31</strain>
    </source>
</reference>
<keyword evidence="8" id="KW-1185">Reference proteome</keyword>
<dbReference type="InterPro" id="IPR037151">
    <property type="entry name" value="AlkB-like_sf"/>
</dbReference>